<reference evidence="2 3" key="1">
    <citation type="submission" date="2023-03" db="EMBL/GenBank/DDBJ databases">
        <title>Genome insight into feeding habits of ladybird beetles.</title>
        <authorList>
            <person name="Li H.-S."/>
            <person name="Huang Y.-H."/>
            <person name="Pang H."/>
        </authorList>
    </citation>
    <scope>NUCLEOTIDE SEQUENCE [LARGE SCALE GENOMIC DNA]</scope>
    <source>
        <strain evidence="2">SYSU_2023b</strain>
        <tissue evidence="2">Whole body</tissue>
    </source>
</reference>
<feature type="region of interest" description="Disordered" evidence="1">
    <location>
        <begin position="79"/>
        <end position="103"/>
    </location>
</feature>
<protein>
    <submittedName>
        <fullName evidence="2">Uncharacterized protein</fullName>
    </submittedName>
</protein>
<proteinExistence type="predicted"/>
<dbReference type="AlphaFoldDB" id="A0AAW1V9U2"/>
<keyword evidence="3" id="KW-1185">Reference proteome</keyword>
<name>A0AAW1V9U2_9CUCU</name>
<gene>
    <name evidence="2" type="ORF">WA026_014709</name>
</gene>
<accession>A0AAW1V9U2</accession>
<evidence type="ECO:0000313" key="2">
    <source>
        <dbReference type="EMBL" id="KAK9891475.1"/>
    </source>
</evidence>
<evidence type="ECO:0000313" key="3">
    <source>
        <dbReference type="Proteomes" id="UP001431783"/>
    </source>
</evidence>
<comment type="caution">
    <text evidence="2">The sequence shown here is derived from an EMBL/GenBank/DDBJ whole genome shotgun (WGS) entry which is preliminary data.</text>
</comment>
<feature type="compositionally biased region" description="Basic and acidic residues" evidence="1">
    <location>
        <begin position="88"/>
        <end position="103"/>
    </location>
</feature>
<dbReference type="Proteomes" id="UP001431783">
    <property type="component" value="Unassembled WGS sequence"/>
</dbReference>
<sequence length="132" mass="15253">MTRAVTNTTPVELIVNITTRETKQIYEHQPGSRQFSDAKLWLSQGSLCILPFIEQSTCYDTPQIRAIIPKIRLLSTHFAGPNFPGPRRSKENLRPGEDEKQRGCETQFQRSELAGKWSSCNYRMMLYMQPLF</sequence>
<dbReference type="EMBL" id="JARQZJ010000128">
    <property type="protein sequence ID" value="KAK9891475.1"/>
    <property type="molecule type" value="Genomic_DNA"/>
</dbReference>
<evidence type="ECO:0000256" key="1">
    <source>
        <dbReference type="SAM" id="MobiDB-lite"/>
    </source>
</evidence>
<organism evidence="2 3">
    <name type="scientific">Henosepilachna vigintioctopunctata</name>
    <dbReference type="NCBI Taxonomy" id="420089"/>
    <lineage>
        <taxon>Eukaryota</taxon>
        <taxon>Metazoa</taxon>
        <taxon>Ecdysozoa</taxon>
        <taxon>Arthropoda</taxon>
        <taxon>Hexapoda</taxon>
        <taxon>Insecta</taxon>
        <taxon>Pterygota</taxon>
        <taxon>Neoptera</taxon>
        <taxon>Endopterygota</taxon>
        <taxon>Coleoptera</taxon>
        <taxon>Polyphaga</taxon>
        <taxon>Cucujiformia</taxon>
        <taxon>Coccinelloidea</taxon>
        <taxon>Coccinellidae</taxon>
        <taxon>Epilachninae</taxon>
        <taxon>Epilachnini</taxon>
        <taxon>Henosepilachna</taxon>
    </lineage>
</organism>